<organism evidence="1">
    <name type="scientific">marine sediment metagenome</name>
    <dbReference type="NCBI Taxonomy" id="412755"/>
    <lineage>
        <taxon>unclassified sequences</taxon>
        <taxon>metagenomes</taxon>
        <taxon>ecological metagenomes</taxon>
    </lineage>
</organism>
<comment type="caution">
    <text evidence="1">The sequence shown here is derived from an EMBL/GenBank/DDBJ whole genome shotgun (WGS) entry which is preliminary data.</text>
</comment>
<dbReference type="AlphaFoldDB" id="A0A0F9DGJ7"/>
<sequence length="54" mass="6278">MGSHNSNCKVLRNRFRCSICPKGYMMEWAKKNHEKLCLERDKAIENNLSSYSGV</sequence>
<dbReference type="EMBL" id="LAZR01039485">
    <property type="protein sequence ID" value="KKL16886.1"/>
    <property type="molecule type" value="Genomic_DNA"/>
</dbReference>
<protein>
    <submittedName>
        <fullName evidence="1">Uncharacterized protein</fullName>
    </submittedName>
</protein>
<reference evidence="1" key="1">
    <citation type="journal article" date="2015" name="Nature">
        <title>Complex archaea that bridge the gap between prokaryotes and eukaryotes.</title>
        <authorList>
            <person name="Spang A."/>
            <person name="Saw J.H."/>
            <person name="Jorgensen S.L."/>
            <person name="Zaremba-Niedzwiedzka K."/>
            <person name="Martijn J."/>
            <person name="Lind A.E."/>
            <person name="van Eijk R."/>
            <person name="Schleper C."/>
            <person name="Guy L."/>
            <person name="Ettema T.J."/>
        </authorList>
    </citation>
    <scope>NUCLEOTIDE SEQUENCE</scope>
</reference>
<evidence type="ECO:0000313" key="1">
    <source>
        <dbReference type="EMBL" id="KKL16886.1"/>
    </source>
</evidence>
<gene>
    <name evidence="1" type="ORF">LCGC14_2491090</name>
</gene>
<proteinExistence type="predicted"/>
<name>A0A0F9DGJ7_9ZZZZ</name>
<accession>A0A0F9DGJ7</accession>